<evidence type="ECO:0000313" key="6">
    <source>
        <dbReference type="Proteomes" id="UP000515789"/>
    </source>
</evidence>
<evidence type="ECO:0000313" key="5">
    <source>
        <dbReference type="EMBL" id="QMW79485.1"/>
    </source>
</evidence>
<dbReference type="AlphaFoldDB" id="A0A7G5MXZ2"/>
<dbReference type="Pfam" id="PF07729">
    <property type="entry name" value="FCD"/>
    <property type="match status" value="1"/>
</dbReference>
<dbReference type="PROSITE" id="PS50949">
    <property type="entry name" value="HTH_GNTR"/>
    <property type="match status" value="1"/>
</dbReference>
<keyword evidence="3" id="KW-0804">Transcription</keyword>
<name>A0A7G5MXZ2_9FIRM</name>
<evidence type="ECO:0000256" key="1">
    <source>
        <dbReference type="ARBA" id="ARBA00023015"/>
    </source>
</evidence>
<reference evidence="5 6" key="1">
    <citation type="submission" date="2019-04" db="EMBL/GenBank/DDBJ databases">
        <authorList>
            <person name="Schori C."/>
            <person name="Ahrens C."/>
        </authorList>
    </citation>
    <scope>NUCLEOTIDE SEQUENCE [LARGE SCALE GENOMIC DNA]</scope>
    <source>
        <strain evidence="5 6">DSM 2950</strain>
    </source>
</reference>
<organism evidence="5 6">
    <name type="scientific">Blautia producta</name>
    <dbReference type="NCBI Taxonomy" id="33035"/>
    <lineage>
        <taxon>Bacteria</taxon>
        <taxon>Bacillati</taxon>
        <taxon>Bacillota</taxon>
        <taxon>Clostridia</taxon>
        <taxon>Lachnospirales</taxon>
        <taxon>Lachnospiraceae</taxon>
        <taxon>Blautia</taxon>
    </lineage>
</organism>
<dbReference type="SUPFAM" id="SSF46785">
    <property type="entry name" value="Winged helix' DNA-binding domain"/>
    <property type="match status" value="1"/>
</dbReference>
<sequence>MNTSNYMDPISVKSAVDILIDRLTQAIIDGTLKPGKRIPPEPELAANFGVGRNTVREAIRTLTAYGILEVRRPNGTFVCDTFKPQGINPMLYGLILQKEDSYEELIDLRKVFENGIFLLLAEKTLTSDQKDHLHRIAEDLEKAINQEPVDYKKVIDKDIDFHTALAEMTGNKLIILENDMITKLTYHSRLKTVEKVMKDGQRQYLIDTHYDLLEKLEKGDIAQLYTAIQNSYFYWKDIYK</sequence>
<dbReference type="Gene3D" id="1.10.10.10">
    <property type="entry name" value="Winged helix-like DNA-binding domain superfamily/Winged helix DNA-binding domain"/>
    <property type="match status" value="1"/>
</dbReference>
<dbReference type="GO" id="GO:0003677">
    <property type="term" value="F:DNA binding"/>
    <property type="evidence" value="ECO:0007669"/>
    <property type="project" value="UniProtKB-KW"/>
</dbReference>
<gene>
    <name evidence="5" type="ORF">E5259_18775</name>
</gene>
<keyword evidence="2" id="KW-0238">DNA-binding</keyword>
<dbReference type="SMART" id="SM00895">
    <property type="entry name" value="FCD"/>
    <property type="match status" value="1"/>
</dbReference>
<dbReference type="SUPFAM" id="SSF48008">
    <property type="entry name" value="GntR ligand-binding domain-like"/>
    <property type="match status" value="1"/>
</dbReference>
<dbReference type="PANTHER" id="PTHR43537:SF5">
    <property type="entry name" value="UXU OPERON TRANSCRIPTIONAL REGULATOR"/>
    <property type="match status" value="1"/>
</dbReference>
<dbReference type="GO" id="GO:0003700">
    <property type="term" value="F:DNA-binding transcription factor activity"/>
    <property type="evidence" value="ECO:0007669"/>
    <property type="project" value="InterPro"/>
</dbReference>
<dbReference type="Proteomes" id="UP000515789">
    <property type="component" value="Chromosome"/>
</dbReference>
<dbReference type="PANTHER" id="PTHR43537">
    <property type="entry name" value="TRANSCRIPTIONAL REGULATOR, GNTR FAMILY"/>
    <property type="match status" value="1"/>
</dbReference>
<evidence type="ECO:0000256" key="3">
    <source>
        <dbReference type="ARBA" id="ARBA00023163"/>
    </source>
</evidence>
<feature type="domain" description="HTH gntR-type" evidence="4">
    <location>
        <begin position="13"/>
        <end position="81"/>
    </location>
</feature>
<dbReference type="InterPro" id="IPR036388">
    <property type="entry name" value="WH-like_DNA-bd_sf"/>
</dbReference>
<accession>A0A7G5MXZ2</accession>
<dbReference type="EMBL" id="CP039126">
    <property type="protein sequence ID" value="QMW79485.1"/>
    <property type="molecule type" value="Genomic_DNA"/>
</dbReference>
<dbReference type="Pfam" id="PF00392">
    <property type="entry name" value="GntR"/>
    <property type="match status" value="1"/>
</dbReference>
<dbReference type="Gene3D" id="1.20.120.530">
    <property type="entry name" value="GntR ligand-binding domain-like"/>
    <property type="match status" value="1"/>
</dbReference>
<dbReference type="GeneID" id="75052098"/>
<dbReference type="InterPro" id="IPR011711">
    <property type="entry name" value="GntR_C"/>
</dbReference>
<dbReference type="SMART" id="SM00345">
    <property type="entry name" value="HTH_GNTR"/>
    <property type="match status" value="1"/>
</dbReference>
<dbReference type="PRINTS" id="PR00035">
    <property type="entry name" value="HTHGNTR"/>
</dbReference>
<dbReference type="RefSeq" id="WP_018596257.1">
    <property type="nucleotide sequence ID" value="NZ_CABLBP010000029.1"/>
</dbReference>
<proteinExistence type="predicted"/>
<dbReference type="InterPro" id="IPR008920">
    <property type="entry name" value="TF_FadR/GntR_C"/>
</dbReference>
<protein>
    <submittedName>
        <fullName evidence="5">FadR family transcriptional regulator</fullName>
    </submittedName>
</protein>
<dbReference type="CDD" id="cd07377">
    <property type="entry name" value="WHTH_GntR"/>
    <property type="match status" value="1"/>
</dbReference>
<keyword evidence="1" id="KW-0805">Transcription regulation</keyword>
<evidence type="ECO:0000259" key="4">
    <source>
        <dbReference type="PROSITE" id="PS50949"/>
    </source>
</evidence>
<evidence type="ECO:0000256" key="2">
    <source>
        <dbReference type="ARBA" id="ARBA00023125"/>
    </source>
</evidence>
<dbReference type="InterPro" id="IPR036390">
    <property type="entry name" value="WH_DNA-bd_sf"/>
</dbReference>
<dbReference type="InterPro" id="IPR000524">
    <property type="entry name" value="Tscrpt_reg_HTH_GntR"/>
</dbReference>